<evidence type="ECO:0000313" key="3">
    <source>
        <dbReference type="Proteomes" id="UP001153269"/>
    </source>
</evidence>
<dbReference type="EMBL" id="CADEAL010001412">
    <property type="protein sequence ID" value="CAB1432163.1"/>
    <property type="molecule type" value="Genomic_DNA"/>
</dbReference>
<reference evidence="2" key="1">
    <citation type="submission" date="2020-03" db="EMBL/GenBank/DDBJ databases">
        <authorList>
            <person name="Weist P."/>
        </authorList>
    </citation>
    <scope>NUCLEOTIDE SEQUENCE</scope>
</reference>
<feature type="region of interest" description="Disordered" evidence="1">
    <location>
        <begin position="66"/>
        <end position="104"/>
    </location>
</feature>
<feature type="compositionally biased region" description="Low complexity" evidence="1">
    <location>
        <begin position="1"/>
        <end position="25"/>
    </location>
</feature>
<gene>
    <name evidence="2" type="ORF">PLEPLA_LOCUS20220</name>
</gene>
<comment type="caution">
    <text evidence="2">The sequence shown here is derived from an EMBL/GenBank/DDBJ whole genome shotgun (WGS) entry which is preliminary data.</text>
</comment>
<dbReference type="Proteomes" id="UP001153269">
    <property type="component" value="Unassembled WGS sequence"/>
</dbReference>
<sequence>MSTADGSNSSSSSSRSELSSRWGGSHTDRTPPSRLRPSSSFCIYVAHRVRKGNVEGLVSKSHWQKCEHDTRWHTSKSSASSEGPRWESVPVPRGPVHPSGVHAANESLFSTGPLLGTNRMQEMAQTPLVLIQT</sequence>
<evidence type="ECO:0000256" key="1">
    <source>
        <dbReference type="SAM" id="MobiDB-lite"/>
    </source>
</evidence>
<dbReference type="AlphaFoldDB" id="A0A9N7UL94"/>
<feature type="region of interest" description="Disordered" evidence="1">
    <location>
        <begin position="1"/>
        <end position="37"/>
    </location>
</feature>
<evidence type="ECO:0000313" key="2">
    <source>
        <dbReference type="EMBL" id="CAB1432163.1"/>
    </source>
</evidence>
<protein>
    <submittedName>
        <fullName evidence="2">Uncharacterized protein</fullName>
    </submittedName>
</protein>
<name>A0A9N7UL94_PLEPL</name>
<proteinExistence type="predicted"/>
<organism evidence="2 3">
    <name type="scientific">Pleuronectes platessa</name>
    <name type="common">European plaice</name>
    <dbReference type="NCBI Taxonomy" id="8262"/>
    <lineage>
        <taxon>Eukaryota</taxon>
        <taxon>Metazoa</taxon>
        <taxon>Chordata</taxon>
        <taxon>Craniata</taxon>
        <taxon>Vertebrata</taxon>
        <taxon>Euteleostomi</taxon>
        <taxon>Actinopterygii</taxon>
        <taxon>Neopterygii</taxon>
        <taxon>Teleostei</taxon>
        <taxon>Neoteleostei</taxon>
        <taxon>Acanthomorphata</taxon>
        <taxon>Carangaria</taxon>
        <taxon>Pleuronectiformes</taxon>
        <taxon>Pleuronectoidei</taxon>
        <taxon>Pleuronectidae</taxon>
        <taxon>Pleuronectes</taxon>
    </lineage>
</organism>
<keyword evidence="3" id="KW-1185">Reference proteome</keyword>
<accession>A0A9N7UL94</accession>